<accession>A0A368JV30</accession>
<proteinExistence type="predicted"/>
<evidence type="ECO:0000313" key="1">
    <source>
        <dbReference type="EMBL" id="RCR71519.1"/>
    </source>
</evidence>
<protein>
    <submittedName>
        <fullName evidence="1">Uncharacterized protein</fullName>
    </submittedName>
</protein>
<sequence length="61" mass="7092">MKLKNRQTTRKSLIYPKERACENTLPDFGGNFRGRLAVCDDSMQQCRKGKGLPYKLQWVTD</sequence>
<dbReference type="AlphaFoldDB" id="A0A368JV30"/>
<gene>
    <name evidence="1" type="ORF">DUE52_00900</name>
</gene>
<organism evidence="1 2">
    <name type="scientific">Larkinella punicea</name>
    <dbReference type="NCBI Taxonomy" id="2315727"/>
    <lineage>
        <taxon>Bacteria</taxon>
        <taxon>Pseudomonadati</taxon>
        <taxon>Bacteroidota</taxon>
        <taxon>Cytophagia</taxon>
        <taxon>Cytophagales</taxon>
        <taxon>Spirosomataceae</taxon>
        <taxon>Larkinella</taxon>
    </lineage>
</organism>
<evidence type="ECO:0000313" key="2">
    <source>
        <dbReference type="Proteomes" id="UP000253383"/>
    </source>
</evidence>
<name>A0A368JV30_9BACT</name>
<keyword evidence="2" id="KW-1185">Reference proteome</keyword>
<dbReference type="Proteomes" id="UP000253383">
    <property type="component" value="Unassembled WGS sequence"/>
</dbReference>
<reference evidence="1 2" key="1">
    <citation type="submission" date="2018-07" db="EMBL/GenBank/DDBJ databases">
        <title>Genome analysis of Larkinella rosea.</title>
        <authorList>
            <person name="Zhou Z."/>
            <person name="Wang G."/>
        </authorList>
    </citation>
    <scope>NUCLEOTIDE SEQUENCE [LARGE SCALE GENOMIC DNA]</scope>
    <source>
        <strain evidence="2">zzj9</strain>
    </source>
</reference>
<comment type="caution">
    <text evidence="1">The sequence shown here is derived from an EMBL/GenBank/DDBJ whole genome shotgun (WGS) entry which is preliminary data.</text>
</comment>
<dbReference type="EMBL" id="QOWE01000001">
    <property type="protein sequence ID" value="RCR71519.1"/>
    <property type="molecule type" value="Genomic_DNA"/>
</dbReference>